<keyword evidence="4 5" id="KW-1015">Disulfide bond</keyword>
<dbReference type="GO" id="GO:0030248">
    <property type="term" value="F:cellulose binding"/>
    <property type="evidence" value="ECO:0007669"/>
    <property type="project" value="UniProtKB-UniRule"/>
</dbReference>
<comment type="subcellular location">
    <subcellularLocation>
        <location evidence="2 5">Secreted</location>
    </subcellularLocation>
</comment>
<evidence type="ECO:0000256" key="3">
    <source>
        <dbReference type="ARBA" id="ARBA00022525"/>
    </source>
</evidence>
<dbReference type="PANTHER" id="PTHR33353">
    <property type="entry name" value="PUTATIVE (AFU_ORTHOLOGUE AFUA_1G12560)-RELATED"/>
    <property type="match status" value="1"/>
</dbReference>
<dbReference type="Proteomes" id="UP000799444">
    <property type="component" value="Unassembled WGS sequence"/>
</dbReference>
<proteinExistence type="predicted"/>
<organism evidence="8 9">
    <name type="scientific">Polyplosphaeria fusca</name>
    <dbReference type="NCBI Taxonomy" id="682080"/>
    <lineage>
        <taxon>Eukaryota</taxon>
        <taxon>Fungi</taxon>
        <taxon>Dikarya</taxon>
        <taxon>Ascomycota</taxon>
        <taxon>Pezizomycotina</taxon>
        <taxon>Dothideomycetes</taxon>
        <taxon>Pleosporomycetidae</taxon>
        <taxon>Pleosporales</taxon>
        <taxon>Tetraplosphaeriaceae</taxon>
        <taxon>Polyplosphaeria</taxon>
    </lineage>
</organism>
<evidence type="ECO:0000256" key="5">
    <source>
        <dbReference type="RuleBase" id="RU368122"/>
    </source>
</evidence>
<feature type="domain" description="Auxiliary Activity family 9 catalytic" evidence="7">
    <location>
        <begin position="25"/>
        <end position="226"/>
    </location>
</feature>
<sequence length="243" mass="26217">MQRVTATATAAVAAVFLLTSRATAHGGALNYTVGDTWYPGYDPYGPPTQLTSPSIPQRKWITTNPIFEATNASLACNAPGTPVLALIPVPAGSNLTAVYYSWVHTVGPMLVWMTPCPSPGCSTFIPNATTPWFKIAERGLLSGTVVDGMWFQHEFSNWDGSPSLWSERIPGALASGEYLVRHEIVSLHSANRPQWYVECVQVRVEGGEVGGVRVPGEEYLARIPGVWSMDGEWHGVGLRGGMS</sequence>
<comment type="domain">
    <text evidence="5">Has a modular structure: an endo-beta-1,4-glucanase catalytic module at the N-terminus, a linker rich in serines and threonines, and a C-terminal carbohydrate-binding module (CBM).</text>
</comment>
<dbReference type="OrthoDB" id="4849160at2759"/>
<keyword evidence="5" id="KW-0136">Cellulose degradation</keyword>
<comment type="function">
    <text evidence="5">Lytic polysaccharide monooxygenase (LMPO) that depolymerizes crystalline and amorphous polysaccharides via the oxidation of scissile alpha- or beta-(1-4)-glycosidic bonds, yielding C1 and/or C4 oxidation products. Catalysis by LPMOs requires the reduction of the active-site copper from Cu(II) to Cu(I) by a reducing agent and H(2)O(2) or O(2) as a cosubstrate.</text>
</comment>
<evidence type="ECO:0000256" key="4">
    <source>
        <dbReference type="ARBA" id="ARBA00023157"/>
    </source>
</evidence>
<keyword evidence="8" id="KW-0378">Hydrolase</keyword>
<feature type="signal peptide" evidence="6">
    <location>
        <begin position="1"/>
        <end position="24"/>
    </location>
</feature>
<keyword evidence="3 5" id="KW-0964">Secreted</keyword>
<dbReference type="EMBL" id="ML996211">
    <property type="protein sequence ID" value="KAF2730726.1"/>
    <property type="molecule type" value="Genomic_DNA"/>
</dbReference>
<dbReference type="InterPro" id="IPR005103">
    <property type="entry name" value="AA9_LPMO"/>
</dbReference>
<evidence type="ECO:0000313" key="9">
    <source>
        <dbReference type="Proteomes" id="UP000799444"/>
    </source>
</evidence>
<accession>A0A9P4UZ43</accession>
<dbReference type="Pfam" id="PF03443">
    <property type="entry name" value="AA9"/>
    <property type="match status" value="1"/>
</dbReference>
<dbReference type="AlphaFoldDB" id="A0A9P4UZ43"/>
<keyword evidence="5" id="KW-0119">Carbohydrate metabolism</keyword>
<dbReference type="Gene3D" id="2.70.50.70">
    <property type="match status" value="1"/>
</dbReference>
<keyword evidence="9" id="KW-1185">Reference proteome</keyword>
<dbReference type="GO" id="GO:0005576">
    <property type="term" value="C:extracellular region"/>
    <property type="evidence" value="ECO:0007669"/>
    <property type="project" value="UniProtKB-SubCell"/>
</dbReference>
<evidence type="ECO:0000313" key="8">
    <source>
        <dbReference type="EMBL" id="KAF2730726.1"/>
    </source>
</evidence>
<dbReference type="EC" id="1.14.99.56" evidence="5"/>
<evidence type="ECO:0000259" key="7">
    <source>
        <dbReference type="Pfam" id="PF03443"/>
    </source>
</evidence>
<comment type="caution">
    <text evidence="8">The sequence shown here is derived from an EMBL/GenBank/DDBJ whole genome shotgun (WGS) entry which is preliminary data.</text>
</comment>
<keyword evidence="6" id="KW-0732">Signal</keyword>
<dbReference type="InterPro" id="IPR049892">
    <property type="entry name" value="AA9"/>
</dbReference>
<evidence type="ECO:0000256" key="6">
    <source>
        <dbReference type="SAM" id="SignalP"/>
    </source>
</evidence>
<reference evidence="8" key="1">
    <citation type="journal article" date="2020" name="Stud. Mycol.">
        <title>101 Dothideomycetes genomes: a test case for predicting lifestyles and emergence of pathogens.</title>
        <authorList>
            <person name="Haridas S."/>
            <person name="Albert R."/>
            <person name="Binder M."/>
            <person name="Bloem J."/>
            <person name="Labutti K."/>
            <person name="Salamov A."/>
            <person name="Andreopoulos B."/>
            <person name="Baker S."/>
            <person name="Barry K."/>
            <person name="Bills G."/>
            <person name="Bluhm B."/>
            <person name="Cannon C."/>
            <person name="Castanera R."/>
            <person name="Culley D."/>
            <person name="Daum C."/>
            <person name="Ezra D."/>
            <person name="Gonzalez J."/>
            <person name="Henrissat B."/>
            <person name="Kuo A."/>
            <person name="Liang C."/>
            <person name="Lipzen A."/>
            <person name="Lutzoni F."/>
            <person name="Magnuson J."/>
            <person name="Mondo S."/>
            <person name="Nolan M."/>
            <person name="Ohm R."/>
            <person name="Pangilinan J."/>
            <person name="Park H.-J."/>
            <person name="Ramirez L."/>
            <person name="Alfaro M."/>
            <person name="Sun H."/>
            <person name="Tritt A."/>
            <person name="Yoshinaga Y."/>
            <person name="Zwiers L.-H."/>
            <person name="Turgeon B."/>
            <person name="Goodwin S."/>
            <person name="Spatafora J."/>
            <person name="Crous P."/>
            <person name="Grigoriev I."/>
        </authorList>
    </citation>
    <scope>NUCLEOTIDE SEQUENCE</scope>
    <source>
        <strain evidence="8">CBS 125425</strain>
    </source>
</reference>
<dbReference type="PANTHER" id="PTHR33353:SF19">
    <property type="entry name" value="GLYCOSYLHYDROLASE FAMILY 61-8 PROTEIN"/>
    <property type="match status" value="1"/>
</dbReference>
<keyword evidence="5" id="KW-0624">Polysaccharide degradation</keyword>
<gene>
    <name evidence="8" type="ORF">EJ04DRAFT_500000</name>
</gene>
<protein>
    <recommendedName>
        <fullName evidence="5">AA9 family lytic polysaccharide monooxygenase</fullName>
        <ecNumber evidence="5">1.14.99.56</ecNumber>
    </recommendedName>
    <alternativeName>
        <fullName evidence="5">Endo-beta-1,4-glucanase</fullName>
    </alternativeName>
    <alternativeName>
        <fullName evidence="5">Glycosyl hydrolase 61 family protein</fullName>
    </alternativeName>
</protein>
<evidence type="ECO:0000256" key="1">
    <source>
        <dbReference type="ARBA" id="ARBA00001973"/>
    </source>
</evidence>
<evidence type="ECO:0000256" key="2">
    <source>
        <dbReference type="ARBA" id="ARBA00004613"/>
    </source>
</evidence>
<dbReference type="GO" id="GO:0008810">
    <property type="term" value="F:cellulase activity"/>
    <property type="evidence" value="ECO:0007669"/>
    <property type="project" value="UniProtKB-UniRule"/>
</dbReference>
<comment type="catalytic activity">
    <reaction evidence="5">
        <text>[(1-&gt;4)-beta-D-glucosyl]n+m + reduced acceptor + O2 = 4-dehydro-beta-D-glucosyl-[(1-&gt;4)-beta-D-glucosyl]n-1 + [(1-&gt;4)-beta-D-glucosyl]m + acceptor + H2O.</text>
        <dbReference type="EC" id="1.14.99.56"/>
    </reaction>
</comment>
<dbReference type="GO" id="GO:0030245">
    <property type="term" value="P:cellulose catabolic process"/>
    <property type="evidence" value="ECO:0007669"/>
    <property type="project" value="UniProtKB-UniRule"/>
</dbReference>
<name>A0A9P4UZ43_9PLEO</name>
<feature type="chain" id="PRO_5040241874" description="AA9 family lytic polysaccharide monooxygenase" evidence="6">
    <location>
        <begin position="25"/>
        <end position="243"/>
    </location>
</feature>
<comment type="cofactor">
    <cofactor evidence="1">
        <name>Cu(2+)</name>
        <dbReference type="ChEBI" id="CHEBI:29036"/>
    </cofactor>
</comment>